<dbReference type="Proteomes" id="UP000324800">
    <property type="component" value="Unassembled WGS sequence"/>
</dbReference>
<accession>A0A5J4WM87</accession>
<feature type="coiled-coil region" evidence="2">
    <location>
        <begin position="228"/>
        <end position="286"/>
    </location>
</feature>
<evidence type="ECO:0000256" key="1">
    <source>
        <dbReference type="PROSITE-ProRule" id="PRU00176"/>
    </source>
</evidence>
<keyword evidence="1" id="KW-0694">RNA-binding</keyword>
<gene>
    <name evidence="4" type="ORF">EZS28_008277</name>
</gene>
<feature type="domain" description="RRM" evidence="3">
    <location>
        <begin position="28"/>
        <end position="105"/>
    </location>
</feature>
<sequence>MNDNVNGKKQIQHQLKSSQQSSVNLKTNSVHITNIPVEVNTQQLSNFLSKFGKIKYIYYSPYIQGRARFADVEYETYEQAEAIANSSPNNRIFCGSVLQVRFDHNQLTERQKDFDEELQRRQDQLKGITEEELDEVERNEVMFKGFNLSVGRNDIIQFVTRFGVIKKFLILPVYQQKEGQQLTQNISVEYVDQEGKNQAIKADGQEFEGCKLKIEHWRQDSIQKDNCLQQLKTDYKFLIKNIEEVKDELERRIHPNDKSRIIGLEINKLKRNIDEQMLRLVFAEYQPQQIIIDVDLEDPRFSQHLTLIEFFTLMDKMKIDIQGGFVSEEVDDPESLFAIAYFKDMSKLQNAIDSIEGTQYGDKKLHCQPIFKEVPRQGGNNQQQVIGQCCELIY</sequence>
<organism evidence="4 5">
    <name type="scientific">Streblomastix strix</name>
    <dbReference type="NCBI Taxonomy" id="222440"/>
    <lineage>
        <taxon>Eukaryota</taxon>
        <taxon>Metamonada</taxon>
        <taxon>Preaxostyla</taxon>
        <taxon>Oxymonadida</taxon>
        <taxon>Streblomastigidae</taxon>
        <taxon>Streblomastix</taxon>
    </lineage>
</organism>
<dbReference type="InterPro" id="IPR035979">
    <property type="entry name" value="RBD_domain_sf"/>
</dbReference>
<dbReference type="EMBL" id="SNRW01001490">
    <property type="protein sequence ID" value="KAA6396197.1"/>
    <property type="molecule type" value="Genomic_DNA"/>
</dbReference>
<evidence type="ECO:0000313" key="5">
    <source>
        <dbReference type="Proteomes" id="UP000324800"/>
    </source>
</evidence>
<dbReference type="InterPro" id="IPR012677">
    <property type="entry name" value="Nucleotide-bd_a/b_plait_sf"/>
</dbReference>
<dbReference type="SMART" id="SM00360">
    <property type="entry name" value="RRM"/>
    <property type="match status" value="2"/>
</dbReference>
<dbReference type="SUPFAM" id="SSF54928">
    <property type="entry name" value="RNA-binding domain, RBD"/>
    <property type="match status" value="2"/>
</dbReference>
<dbReference type="Gene3D" id="3.30.70.330">
    <property type="match status" value="2"/>
</dbReference>
<dbReference type="InterPro" id="IPR000504">
    <property type="entry name" value="RRM_dom"/>
</dbReference>
<comment type="caution">
    <text evidence="4">The sequence shown here is derived from an EMBL/GenBank/DDBJ whole genome shotgun (WGS) entry which is preliminary data.</text>
</comment>
<dbReference type="GO" id="GO:0003723">
    <property type="term" value="F:RNA binding"/>
    <property type="evidence" value="ECO:0007669"/>
    <property type="project" value="UniProtKB-UniRule"/>
</dbReference>
<reference evidence="4 5" key="1">
    <citation type="submission" date="2019-03" db="EMBL/GenBank/DDBJ databases">
        <title>Single cell metagenomics reveals metabolic interactions within the superorganism composed of flagellate Streblomastix strix and complex community of Bacteroidetes bacteria on its surface.</title>
        <authorList>
            <person name="Treitli S.C."/>
            <person name="Kolisko M."/>
            <person name="Husnik F."/>
            <person name="Keeling P."/>
            <person name="Hampl V."/>
        </authorList>
    </citation>
    <scope>NUCLEOTIDE SEQUENCE [LARGE SCALE GENOMIC DNA]</scope>
    <source>
        <strain evidence="4">ST1C</strain>
    </source>
</reference>
<name>A0A5J4WM87_9EUKA</name>
<evidence type="ECO:0000313" key="4">
    <source>
        <dbReference type="EMBL" id="KAA6396197.1"/>
    </source>
</evidence>
<dbReference type="CDD" id="cd00590">
    <property type="entry name" value="RRM_SF"/>
    <property type="match status" value="1"/>
</dbReference>
<dbReference type="PROSITE" id="PS50102">
    <property type="entry name" value="RRM"/>
    <property type="match status" value="1"/>
</dbReference>
<evidence type="ECO:0000256" key="2">
    <source>
        <dbReference type="SAM" id="Coils"/>
    </source>
</evidence>
<proteinExistence type="predicted"/>
<keyword evidence="2" id="KW-0175">Coiled coil</keyword>
<protein>
    <recommendedName>
        <fullName evidence="3">RRM domain-containing protein</fullName>
    </recommendedName>
</protein>
<evidence type="ECO:0000259" key="3">
    <source>
        <dbReference type="PROSITE" id="PS50102"/>
    </source>
</evidence>
<dbReference type="Pfam" id="PF00076">
    <property type="entry name" value="RRM_1"/>
    <property type="match status" value="1"/>
</dbReference>
<dbReference type="AlphaFoldDB" id="A0A5J4WM87"/>